<evidence type="ECO:0000313" key="2">
    <source>
        <dbReference type="Proteomes" id="UP000195221"/>
    </source>
</evidence>
<gene>
    <name evidence="1" type="ORF">PAMC26577_05505</name>
</gene>
<reference evidence="1 2" key="1">
    <citation type="submission" date="2017-03" db="EMBL/GenBank/DDBJ databases">
        <title>Genome analysis of strain PAMC 26577.</title>
        <authorList>
            <person name="Oh H.-M."/>
            <person name="Yang J.-A."/>
        </authorList>
    </citation>
    <scope>NUCLEOTIDE SEQUENCE [LARGE SCALE GENOMIC DNA]</scope>
    <source>
        <strain evidence="1 2">PAMC 26577</strain>
    </source>
</reference>
<dbReference type="EMBL" id="NBTZ01000026">
    <property type="protein sequence ID" value="OTP78086.1"/>
    <property type="molecule type" value="Genomic_DNA"/>
</dbReference>
<proteinExistence type="predicted"/>
<sequence>MDFNRVPDEILGQLSILQAAERRSEPMASASRIVYLKPVTACGT</sequence>
<name>A0A242N4H9_CABSO</name>
<dbReference type="AlphaFoldDB" id="A0A242N4H9"/>
<protein>
    <submittedName>
        <fullName evidence="1">Uncharacterized protein</fullName>
    </submittedName>
</protein>
<comment type="caution">
    <text evidence="1">The sequence shown here is derived from an EMBL/GenBank/DDBJ whole genome shotgun (WGS) entry which is preliminary data.</text>
</comment>
<evidence type="ECO:0000313" key="1">
    <source>
        <dbReference type="EMBL" id="OTP78086.1"/>
    </source>
</evidence>
<organism evidence="1 2">
    <name type="scientific">Caballeronia sordidicola</name>
    <name type="common">Burkholderia sordidicola</name>
    <dbReference type="NCBI Taxonomy" id="196367"/>
    <lineage>
        <taxon>Bacteria</taxon>
        <taxon>Pseudomonadati</taxon>
        <taxon>Pseudomonadota</taxon>
        <taxon>Betaproteobacteria</taxon>
        <taxon>Burkholderiales</taxon>
        <taxon>Burkholderiaceae</taxon>
        <taxon>Caballeronia</taxon>
    </lineage>
</organism>
<dbReference type="Proteomes" id="UP000195221">
    <property type="component" value="Unassembled WGS sequence"/>
</dbReference>
<accession>A0A242N4H9</accession>